<feature type="signal peptide" evidence="2">
    <location>
        <begin position="1"/>
        <end position="25"/>
    </location>
</feature>
<organism evidence="4 5">
    <name type="scientific">Limnothrix redekei LRLZ20PSL1</name>
    <dbReference type="NCBI Taxonomy" id="3112953"/>
    <lineage>
        <taxon>Bacteria</taxon>
        <taxon>Bacillati</taxon>
        <taxon>Cyanobacteriota</taxon>
        <taxon>Cyanophyceae</taxon>
        <taxon>Pseudanabaenales</taxon>
        <taxon>Pseudanabaenaceae</taxon>
        <taxon>Limnothrix</taxon>
    </lineage>
</organism>
<feature type="compositionally biased region" description="Pro residues" evidence="1">
    <location>
        <begin position="932"/>
        <end position="1000"/>
    </location>
</feature>
<dbReference type="RefSeq" id="WP_393010928.1">
    <property type="nucleotide sequence ID" value="NZ_JAZAQF010000023.1"/>
</dbReference>
<dbReference type="NCBIfam" id="TIGR01901">
    <property type="entry name" value="adhes_NPXG"/>
    <property type="match status" value="1"/>
</dbReference>
<dbReference type="Pfam" id="PF12770">
    <property type="entry name" value="CHAT"/>
    <property type="match status" value="1"/>
</dbReference>
<dbReference type="PANTHER" id="PTHR48148:SF3">
    <property type="entry name" value="KERATINOCYTE PROLINE-RICH PROTEIN"/>
    <property type="match status" value="1"/>
</dbReference>
<evidence type="ECO:0000256" key="2">
    <source>
        <dbReference type="SAM" id="SignalP"/>
    </source>
</evidence>
<dbReference type="PANTHER" id="PTHR48148">
    <property type="entry name" value="KERATINOCYTE PROLINE-RICH PROTEIN"/>
    <property type="match status" value="1"/>
</dbReference>
<comment type="caution">
    <text evidence="4">The sequence shown here is derived from an EMBL/GenBank/DDBJ whole genome shotgun (WGS) entry which is preliminary data.</text>
</comment>
<evidence type="ECO:0000313" key="4">
    <source>
        <dbReference type="EMBL" id="MFG3816894.1"/>
    </source>
</evidence>
<sequence length="1456" mass="148669">MGSYRQTAIGIFGIGMALMASPVHAEPAIVPANDGLGTTVQQQGNQYNIGGGTRSGDNLFHSFQRLGLSPQEIANFLATPDLRAIVGRVTGGEPSVIEGLIRISGGQPNLYLMNPAGILFGAGARLDVPASFMATTADRLGFSDGGWFSAQGPVDFRGLSGSLQWLDFVSDRPGHLLSWGSLAVGEGQNLWLLGGGSVVSTGRLQAPGGNVTVAAIPGTNRVRIAPDGSTLTLEVALPEPGAIGGRSLADLLAGSPTAAASQLVINPDGSVLLQSAASGPVALPDRGVVVAGNLDTARSTGPGGSITIGGDRVGLVGANLEASGPQGGGRVQIGGSERGSGNLFSAWATWVDRASQIQANATDQGAGGQVIVWADGLTWYSGAIAARGGPNGGPGGFVELSAKGELAVRGTVDLTAPLGPLGTLLLDPQDIRIVPGLVGIDDSQLSSNVPFGQPENQILRTDQGFFTGPPAPVDFTISEGSLERLLSTANLILEAERDILLENLPDNRLSLQMTNGGSVRFTAGRDLRFLDSADVLSTLGAPITIQAGEAISIGGLETQGGAIDLSAGSSITTGSLRTTGSTGGPITLNSSSGSITTGDINTIGGAINLSAPGNLTTGAISSQGPIGGQVTLRTSGGAIATGAITSSGSQSGGAVTLNGSTGVTVGGNLQAIGNNGSGGGVTIDSSGPIALSGDLSTSAPVIGVAGNVAIASSNNSAAIAGLITAAGNGGGNITLTAQRALSFGSLSTQGQNTAGSITLISATEQISGGNLNASGNSQGGNLQARASTGISLGTLNLSAIGGNGGNANLTLTGPGDVQITSLNAQGGSDGLGGSVDIVSTRFFRALGAFIDRSGVLTSIATGGGQGGNAVRITHGGGSQTPVVPLVVGETPSRDGNGLAGGVSTGSSTISTGSFPGPFTQGNIEFITTGEPVPTPSPSPSPTPSPTPSPSPSPSPSPTPSPSPSPSPSPTPSPSPSPSPSPTPSPSPSPIPSPTPTPTPGMEPEVEGDRADPEAERVVQQWPVGDGEQSGDNLTDTDIEQAARRQIMGHLKDGASDRAAVEIDRLYTTLTNNHLGRALSNDVQSFPDLQGTLRRLESKTGLKPAILYTFARPEQLDVILVIPDAPPIYRVVREAQRDRVLKAVIDLRAAITTPVARISNTYRPPAEQLYRWIVGPVAEDLVRHQVDTIAFSMDRGMRSLPVSVLHDGQQFLIEKYSVGLIPSINLTDTQFEPIRSAPVLSFGASEFTDLPPLPAVPVELATIQRLIPRDKTFLNEEFNLENLKRQRRSNPFPILHLATHADFRPGSPQDSFVRLWDRRLAVSDLRYLGLGSPPVELLVLSACRTAIGDESAELGFAGFAVDAGVKSVVASLWYVSDEGTLGLMAGFYDALRSAPIKAEALRRAQIAMLRGQTRAEDGRLVFPGGVVDLPPESSKLATFSLAHPYYWASFTTIGSPW</sequence>
<evidence type="ECO:0000256" key="1">
    <source>
        <dbReference type="SAM" id="MobiDB-lite"/>
    </source>
</evidence>
<gene>
    <name evidence="4" type="ORF">VPK24_04525</name>
</gene>
<dbReference type="Pfam" id="PF05860">
    <property type="entry name" value="TPS"/>
    <property type="match status" value="1"/>
</dbReference>
<dbReference type="InterPro" id="IPR011050">
    <property type="entry name" value="Pectin_lyase_fold/virulence"/>
</dbReference>
<feature type="compositionally biased region" description="Low complexity" evidence="1">
    <location>
        <begin position="904"/>
        <end position="916"/>
    </location>
</feature>
<dbReference type="InterPro" id="IPR012334">
    <property type="entry name" value="Pectin_lyas_fold"/>
</dbReference>
<keyword evidence="5" id="KW-1185">Reference proteome</keyword>
<proteinExistence type="predicted"/>
<dbReference type="InterPro" id="IPR008638">
    <property type="entry name" value="FhaB/CdiA-like_TPS"/>
</dbReference>
<name>A0ABW7C9V3_9CYAN</name>
<accession>A0ABW7C9V3</accession>
<dbReference type="EMBL" id="JAZAQF010000023">
    <property type="protein sequence ID" value="MFG3816894.1"/>
    <property type="molecule type" value="Genomic_DNA"/>
</dbReference>
<reference evidence="5" key="1">
    <citation type="journal article" date="2024" name="Algal Res.">
        <title>Biochemical, toxicological and genomic investigation of a high-biomass producing Limnothrix strain isolated from Italian shallow drinking water reservoir.</title>
        <authorList>
            <person name="Simonazzi M."/>
            <person name="Shishido T.K."/>
            <person name="Delbaje E."/>
            <person name="Wahlsten M."/>
            <person name="Fewer D.P."/>
            <person name="Sivonen K."/>
            <person name="Pezzolesi L."/>
            <person name="Pistocchi R."/>
        </authorList>
    </citation>
    <scope>NUCLEOTIDE SEQUENCE [LARGE SCALE GENOMIC DNA]</scope>
    <source>
        <strain evidence="5">LRLZ20PSL1</strain>
    </source>
</reference>
<feature type="compositionally biased region" description="Basic and acidic residues" evidence="1">
    <location>
        <begin position="1006"/>
        <end position="1015"/>
    </location>
</feature>
<dbReference type="Gene3D" id="2.160.20.10">
    <property type="entry name" value="Single-stranded right-handed beta-helix, Pectin lyase-like"/>
    <property type="match status" value="1"/>
</dbReference>
<feature type="domain" description="Filamentous haemagglutinin FhaB/tRNA nuclease CdiA-like TPS" evidence="3">
    <location>
        <begin position="31"/>
        <end position="143"/>
    </location>
</feature>
<dbReference type="SMART" id="SM00912">
    <property type="entry name" value="Haemagg_act"/>
    <property type="match status" value="1"/>
</dbReference>
<keyword evidence="2" id="KW-0732">Signal</keyword>
<evidence type="ECO:0000259" key="3">
    <source>
        <dbReference type="SMART" id="SM00912"/>
    </source>
</evidence>
<feature type="region of interest" description="Disordered" evidence="1">
    <location>
        <begin position="888"/>
        <end position="1015"/>
    </location>
</feature>
<feature type="chain" id="PRO_5047227981" evidence="2">
    <location>
        <begin position="26"/>
        <end position="1456"/>
    </location>
</feature>
<dbReference type="Proteomes" id="UP001604335">
    <property type="component" value="Unassembled WGS sequence"/>
</dbReference>
<evidence type="ECO:0000313" key="5">
    <source>
        <dbReference type="Proteomes" id="UP001604335"/>
    </source>
</evidence>
<dbReference type="InterPro" id="IPR024983">
    <property type="entry name" value="CHAT_dom"/>
</dbReference>
<dbReference type="SUPFAM" id="SSF51126">
    <property type="entry name" value="Pectin lyase-like"/>
    <property type="match status" value="1"/>
</dbReference>
<protein>
    <submittedName>
        <fullName evidence="4">CHAT domain-containing protein</fullName>
    </submittedName>
</protein>